<evidence type="ECO:0000313" key="1">
    <source>
        <dbReference type="EMBL" id="KYB25602.1"/>
    </source>
</evidence>
<organism evidence="1 2">
    <name type="scientific">Tribolium castaneum</name>
    <name type="common">Red flour beetle</name>
    <dbReference type="NCBI Taxonomy" id="7070"/>
    <lineage>
        <taxon>Eukaryota</taxon>
        <taxon>Metazoa</taxon>
        <taxon>Ecdysozoa</taxon>
        <taxon>Arthropoda</taxon>
        <taxon>Hexapoda</taxon>
        <taxon>Insecta</taxon>
        <taxon>Pterygota</taxon>
        <taxon>Neoptera</taxon>
        <taxon>Endopterygota</taxon>
        <taxon>Coleoptera</taxon>
        <taxon>Polyphaga</taxon>
        <taxon>Cucujiformia</taxon>
        <taxon>Tenebrionidae</taxon>
        <taxon>Tenebrionidae incertae sedis</taxon>
        <taxon>Tribolium</taxon>
    </lineage>
</organism>
<sequence length="52" mass="5783">MTGVWEILKPATGNMRNHLGTSSDVTNMLMAVMKSTYIHLAIKSEATRVSWC</sequence>
<accession>A0A139WCE1</accession>
<reference evidence="1 2" key="1">
    <citation type="journal article" date="2008" name="Nature">
        <title>The genome of the model beetle and pest Tribolium castaneum.</title>
        <authorList>
            <consortium name="Tribolium Genome Sequencing Consortium"/>
            <person name="Richards S."/>
            <person name="Gibbs R.A."/>
            <person name="Weinstock G.M."/>
            <person name="Brown S.J."/>
            <person name="Denell R."/>
            <person name="Beeman R.W."/>
            <person name="Gibbs R."/>
            <person name="Beeman R.W."/>
            <person name="Brown S.J."/>
            <person name="Bucher G."/>
            <person name="Friedrich M."/>
            <person name="Grimmelikhuijzen C.J."/>
            <person name="Klingler M."/>
            <person name="Lorenzen M."/>
            <person name="Richards S."/>
            <person name="Roth S."/>
            <person name="Schroder R."/>
            <person name="Tautz D."/>
            <person name="Zdobnov E.M."/>
            <person name="Muzny D."/>
            <person name="Gibbs R.A."/>
            <person name="Weinstock G.M."/>
            <person name="Attaway T."/>
            <person name="Bell S."/>
            <person name="Buhay C.J."/>
            <person name="Chandrabose M.N."/>
            <person name="Chavez D."/>
            <person name="Clerk-Blankenburg K.P."/>
            <person name="Cree A."/>
            <person name="Dao M."/>
            <person name="Davis C."/>
            <person name="Chacko J."/>
            <person name="Dinh H."/>
            <person name="Dugan-Rocha S."/>
            <person name="Fowler G."/>
            <person name="Garner T.T."/>
            <person name="Garnes J."/>
            <person name="Gnirke A."/>
            <person name="Hawes A."/>
            <person name="Hernandez J."/>
            <person name="Hines S."/>
            <person name="Holder M."/>
            <person name="Hume J."/>
            <person name="Jhangiani S.N."/>
            <person name="Joshi V."/>
            <person name="Khan Z.M."/>
            <person name="Jackson L."/>
            <person name="Kovar C."/>
            <person name="Kowis A."/>
            <person name="Lee S."/>
            <person name="Lewis L.R."/>
            <person name="Margolis J."/>
            <person name="Morgan M."/>
            <person name="Nazareth L.V."/>
            <person name="Nguyen N."/>
            <person name="Okwuonu G."/>
            <person name="Parker D."/>
            <person name="Richards S."/>
            <person name="Ruiz S.J."/>
            <person name="Santibanez J."/>
            <person name="Savard J."/>
            <person name="Scherer S.E."/>
            <person name="Schneider B."/>
            <person name="Sodergren E."/>
            <person name="Tautz D."/>
            <person name="Vattahil S."/>
            <person name="Villasana D."/>
            <person name="White C.S."/>
            <person name="Wright R."/>
            <person name="Park Y."/>
            <person name="Beeman R.W."/>
            <person name="Lord J."/>
            <person name="Oppert B."/>
            <person name="Lorenzen M."/>
            <person name="Brown S."/>
            <person name="Wang L."/>
            <person name="Savard J."/>
            <person name="Tautz D."/>
            <person name="Richards S."/>
            <person name="Weinstock G."/>
            <person name="Gibbs R.A."/>
            <person name="Liu Y."/>
            <person name="Worley K."/>
            <person name="Weinstock G."/>
            <person name="Elsik C.G."/>
            <person name="Reese J.T."/>
            <person name="Elhaik E."/>
            <person name="Landan G."/>
            <person name="Graur D."/>
            <person name="Arensburger P."/>
            <person name="Atkinson P."/>
            <person name="Beeman R.W."/>
            <person name="Beidler J."/>
            <person name="Brown S.J."/>
            <person name="Demuth J.P."/>
            <person name="Drury D.W."/>
            <person name="Du Y.Z."/>
            <person name="Fujiwara H."/>
            <person name="Lorenzen M."/>
            <person name="Maselli V."/>
            <person name="Osanai M."/>
            <person name="Park Y."/>
            <person name="Robertson H.M."/>
            <person name="Tu Z."/>
            <person name="Wang J.J."/>
            <person name="Wang S."/>
            <person name="Richards S."/>
            <person name="Song H."/>
            <person name="Zhang L."/>
            <person name="Sodergren E."/>
            <person name="Werner D."/>
            <person name="Stanke M."/>
            <person name="Morgenstern B."/>
            <person name="Solovyev V."/>
            <person name="Kosarev P."/>
            <person name="Brown G."/>
            <person name="Chen H.C."/>
            <person name="Ermolaeva O."/>
            <person name="Hlavina W."/>
            <person name="Kapustin Y."/>
            <person name="Kiryutin B."/>
            <person name="Kitts P."/>
            <person name="Maglott D."/>
            <person name="Pruitt K."/>
            <person name="Sapojnikov V."/>
            <person name="Souvorov A."/>
            <person name="Mackey A.J."/>
            <person name="Waterhouse R.M."/>
            <person name="Wyder S."/>
            <person name="Zdobnov E.M."/>
            <person name="Zdobnov E.M."/>
            <person name="Wyder S."/>
            <person name="Kriventseva E.V."/>
            <person name="Kadowaki T."/>
            <person name="Bork P."/>
            <person name="Aranda M."/>
            <person name="Bao R."/>
            <person name="Beermann A."/>
            <person name="Berns N."/>
            <person name="Bolognesi R."/>
            <person name="Bonneton F."/>
            <person name="Bopp D."/>
            <person name="Brown S.J."/>
            <person name="Bucher G."/>
            <person name="Butts T."/>
            <person name="Chaumot A."/>
            <person name="Denell R.E."/>
            <person name="Ferrier D.E."/>
            <person name="Friedrich M."/>
            <person name="Gordon C.M."/>
            <person name="Jindra M."/>
            <person name="Klingler M."/>
            <person name="Lan Q."/>
            <person name="Lattorff H.M."/>
            <person name="Laudet V."/>
            <person name="von Levetsow C."/>
            <person name="Liu Z."/>
            <person name="Lutz R."/>
            <person name="Lynch J.A."/>
            <person name="da Fonseca R.N."/>
            <person name="Posnien N."/>
            <person name="Reuter R."/>
            <person name="Roth S."/>
            <person name="Savard J."/>
            <person name="Schinko J.B."/>
            <person name="Schmitt C."/>
            <person name="Schoppmeier M."/>
            <person name="Schroder R."/>
            <person name="Shippy T.D."/>
            <person name="Simonnet F."/>
            <person name="Marques-Souza H."/>
            <person name="Tautz D."/>
            <person name="Tomoyasu Y."/>
            <person name="Trauner J."/>
            <person name="Van der Zee M."/>
            <person name="Vervoort M."/>
            <person name="Wittkopp N."/>
            <person name="Wimmer E.A."/>
            <person name="Yang X."/>
            <person name="Jones A.K."/>
            <person name="Sattelle D.B."/>
            <person name="Ebert P.R."/>
            <person name="Nelson D."/>
            <person name="Scott J.G."/>
            <person name="Beeman R.W."/>
            <person name="Muthukrishnan S."/>
            <person name="Kramer K.J."/>
            <person name="Arakane Y."/>
            <person name="Beeman R.W."/>
            <person name="Zhu Q."/>
            <person name="Hogenkamp D."/>
            <person name="Dixit R."/>
            <person name="Oppert B."/>
            <person name="Jiang H."/>
            <person name="Zou Z."/>
            <person name="Marshall J."/>
            <person name="Elpidina E."/>
            <person name="Vinokurov K."/>
            <person name="Oppert C."/>
            <person name="Zou Z."/>
            <person name="Evans J."/>
            <person name="Lu Z."/>
            <person name="Zhao P."/>
            <person name="Sumathipala N."/>
            <person name="Altincicek B."/>
            <person name="Vilcinskas A."/>
            <person name="Williams M."/>
            <person name="Hultmark D."/>
            <person name="Hetru C."/>
            <person name="Jiang H."/>
            <person name="Grimmelikhuijzen C.J."/>
            <person name="Hauser F."/>
            <person name="Cazzamali G."/>
            <person name="Williamson M."/>
            <person name="Park Y."/>
            <person name="Li B."/>
            <person name="Tanaka Y."/>
            <person name="Predel R."/>
            <person name="Neupert S."/>
            <person name="Schachtner J."/>
            <person name="Verleyen P."/>
            <person name="Raible F."/>
            <person name="Bork P."/>
            <person name="Friedrich M."/>
            <person name="Walden K.K."/>
            <person name="Robertson H.M."/>
            <person name="Angeli S."/>
            <person name="Foret S."/>
            <person name="Bucher G."/>
            <person name="Schuetz S."/>
            <person name="Maleszka R."/>
            <person name="Wimmer E.A."/>
            <person name="Beeman R.W."/>
            <person name="Lorenzen M."/>
            <person name="Tomoyasu Y."/>
            <person name="Miller S.C."/>
            <person name="Grossmann D."/>
            <person name="Bucher G."/>
        </authorList>
    </citation>
    <scope>NUCLEOTIDE SEQUENCE [LARGE SCALE GENOMIC DNA]</scope>
    <source>
        <strain evidence="1 2">Georgia GA2</strain>
    </source>
</reference>
<dbReference type="EMBL" id="KQ971370">
    <property type="protein sequence ID" value="KYB25602.1"/>
    <property type="molecule type" value="Genomic_DNA"/>
</dbReference>
<name>A0A139WCE1_TRICA</name>
<evidence type="ECO:0000313" key="2">
    <source>
        <dbReference type="Proteomes" id="UP000007266"/>
    </source>
</evidence>
<proteinExistence type="predicted"/>
<dbReference type="Proteomes" id="UP000007266">
    <property type="component" value="Linkage group 9"/>
</dbReference>
<protein>
    <submittedName>
        <fullName evidence="1">Uncharacterized protein</fullName>
    </submittedName>
</protein>
<keyword evidence="2" id="KW-1185">Reference proteome</keyword>
<gene>
    <name evidence="1" type="primary">AUGUSTUS-3.0.2_01676</name>
    <name evidence="1" type="ORF">TcasGA2_TC001676</name>
</gene>
<reference evidence="1 2" key="2">
    <citation type="journal article" date="2010" name="Nucleic Acids Res.">
        <title>BeetleBase in 2010: revisions to provide comprehensive genomic information for Tribolium castaneum.</title>
        <authorList>
            <person name="Kim H.S."/>
            <person name="Murphy T."/>
            <person name="Xia J."/>
            <person name="Caragea D."/>
            <person name="Park Y."/>
            <person name="Beeman R.W."/>
            <person name="Lorenzen M.D."/>
            <person name="Butcher S."/>
            <person name="Manak J.R."/>
            <person name="Brown S.J."/>
        </authorList>
    </citation>
    <scope>GENOME REANNOTATION</scope>
    <source>
        <strain evidence="1 2">Georgia GA2</strain>
    </source>
</reference>
<dbReference type="AlphaFoldDB" id="A0A139WCE1"/>